<dbReference type="CDD" id="cd14727">
    <property type="entry name" value="ChanN-like"/>
    <property type="match status" value="1"/>
</dbReference>
<dbReference type="InterPro" id="IPR007314">
    <property type="entry name" value="Cofac_haem-bd_dom"/>
</dbReference>
<accession>A0ABQ2XV42</accession>
<name>A0ABQ2XV42_9BURK</name>
<feature type="region of interest" description="Disordered" evidence="1">
    <location>
        <begin position="278"/>
        <end position="299"/>
    </location>
</feature>
<dbReference type="EMBL" id="BMYU01000002">
    <property type="protein sequence ID" value="GGX35753.1"/>
    <property type="molecule type" value="Genomic_DNA"/>
</dbReference>
<reference evidence="5" key="1">
    <citation type="journal article" date="2019" name="Int. J. Syst. Evol. Microbiol.">
        <title>The Global Catalogue of Microorganisms (GCM) 10K type strain sequencing project: providing services to taxonomists for standard genome sequencing and annotation.</title>
        <authorList>
            <consortium name="The Broad Institute Genomics Platform"/>
            <consortium name="The Broad Institute Genome Sequencing Center for Infectious Disease"/>
            <person name="Wu L."/>
            <person name="Ma J."/>
        </authorList>
    </citation>
    <scope>NUCLEOTIDE SEQUENCE [LARGE SCALE GENOMIC DNA]</scope>
    <source>
        <strain evidence="5">KCTC 23917</strain>
    </source>
</reference>
<organism evidence="4 5">
    <name type="scientific">Undibacterium squillarum</name>
    <dbReference type="NCBI Taxonomy" id="1131567"/>
    <lineage>
        <taxon>Bacteria</taxon>
        <taxon>Pseudomonadati</taxon>
        <taxon>Pseudomonadota</taxon>
        <taxon>Betaproteobacteria</taxon>
        <taxon>Burkholderiales</taxon>
        <taxon>Oxalobacteraceae</taxon>
        <taxon>Undibacterium</taxon>
    </lineage>
</organism>
<evidence type="ECO:0000256" key="1">
    <source>
        <dbReference type="SAM" id="MobiDB-lite"/>
    </source>
</evidence>
<evidence type="ECO:0000259" key="3">
    <source>
        <dbReference type="Pfam" id="PF04187"/>
    </source>
</evidence>
<proteinExistence type="predicted"/>
<sequence>MPEQMNTTKKLNQFLCRTALLTLTLITLSACQSTAPATSSATAQYLLLGEVHDNSAGHQARLEAIRQTLQQDKSMTMVLEQFDTDQQTALDEAQRVCSTADCLLQKLRKPGAQWQWPLYQPLIQLALDQKIPMIAGNLSREQARRVMKEGYGAVFDAATLQRWQLRDNGTNNSPTDQQPHQTVLQMQQQEVIQAHCGQLPLSMAEGMAKAQMARDIVMADKLLQQPSRSILIAGNGHVRKDIGVAYWLRFAGAKPAYSHVYAESAINAAAADAQTQISKQARPDPCAGLIINSKPKETP</sequence>
<dbReference type="Proteomes" id="UP000653343">
    <property type="component" value="Unassembled WGS sequence"/>
</dbReference>
<feature type="domain" description="Haem-binding uptake Tiki superfamily ChaN" evidence="3">
    <location>
        <begin position="41"/>
        <end position="248"/>
    </location>
</feature>
<evidence type="ECO:0000313" key="4">
    <source>
        <dbReference type="EMBL" id="GGX35753.1"/>
    </source>
</evidence>
<dbReference type="SUPFAM" id="SSF159501">
    <property type="entry name" value="EreA/ChaN-like"/>
    <property type="match status" value="1"/>
</dbReference>
<keyword evidence="5" id="KW-1185">Reference proteome</keyword>
<dbReference type="Gene3D" id="3.40.50.11550">
    <property type="match status" value="2"/>
</dbReference>
<protein>
    <recommendedName>
        <fullName evidence="3">Haem-binding uptake Tiki superfamily ChaN domain-containing protein</fullName>
    </recommendedName>
</protein>
<dbReference type="Pfam" id="PF04187">
    <property type="entry name" value="Cofac_haem_bdg"/>
    <property type="match status" value="1"/>
</dbReference>
<feature type="chain" id="PRO_5046267026" description="Haem-binding uptake Tiki superfamily ChaN domain-containing protein" evidence="2">
    <location>
        <begin position="36"/>
        <end position="299"/>
    </location>
</feature>
<evidence type="ECO:0000256" key="2">
    <source>
        <dbReference type="SAM" id="SignalP"/>
    </source>
</evidence>
<keyword evidence="2" id="KW-0732">Signal</keyword>
<feature type="signal peptide" evidence="2">
    <location>
        <begin position="1"/>
        <end position="35"/>
    </location>
</feature>
<comment type="caution">
    <text evidence="4">The sequence shown here is derived from an EMBL/GenBank/DDBJ whole genome shotgun (WGS) entry which is preliminary data.</text>
</comment>
<gene>
    <name evidence="4" type="ORF">GCM10010946_11570</name>
</gene>
<evidence type="ECO:0000313" key="5">
    <source>
        <dbReference type="Proteomes" id="UP000653343"/>
    </source>
</evidence>